<sequence>MTPQRHPWVMVGFWLILTVAAIGFLVTSVGSARALLALLLIAVLGQLGYGVLCRRIGKCGARLVYRFVPVLLFPGMVFLRGSASDLLTVTFDMCQLLATLDWSDDDIGGWGRRRWAQVKQAARRFSRPVMGGLVP</sequence>
<gene>
    <name evidence="2" type="ordered locus">DGo_PB0274</name>
</gene>
<feature type="transmembrane region" description="Helical" evidence="1">
    <location>
        <begin position="64"/>
        <end position="83"/>
    </location>
</feature>
<dbReference type="PATRIC" id="fig|745776.4.peg.3619"/>
<reference evidence="2 3" key="1">
    <citation type="journal article" date="2012" name="PLoS ONE">
        <title>Genome sequence and transcriptome analysis of the radioresistant bacterium Deinococcus gobiensis: insights into the extreme environmental adaptations.</title>
        <authorList>
            <person name="Yuan M."/>
            <person name="Chen M."/>
            <person name="Zhang W."/>
            <person name="Lu W."/>
            <person name="Wang J."/>
            <person name="Yang M."/>
            <person name="Zhao P."/>
            <person name="Tang R."/>
            <person name="Li X."/>
            <person name="Hao Y."/>
            <person name="Zhou Z."/>
            <person name="Zhan Y."/>
            <person name="Yu H."/>
            <person name="Teng C."/>
            <person name="Yan Y."/>
            <person name="Ping S."/>
            <person name="Wang Y."/>
            <person name="Lin M."/>
        </authorList>
    </citation>
    <scope>NUCLEOTIDE SEQUENCE [LARGE SCALE GENOMIC DNA]</scope>
    <source>
        <strain evidence="3">DSM 21396 / JCM 16679 / CGMCC 1.7299 / I-0</strain>
        <plasmid evidence="2">P2</plasmid>
    </source>
</reference>
<feature type="transmembrane region" description="Helical" evidence="1">
    <location>
        <begin position="7"/>
        <end position="26"/>
    </location>
</feature>
<organism evidence="2 3">
    <name type="scientific">Deinococcus gobiensis (strain DSM 21396 / JCM 16679 / CGMCC 1.7299 / I-0)</name>
    <dbReference type="NCBI Taxonomy" id="745776"/>
    <lineage>
        <taxon>Bacteria</taxon>
        <taxon>Thermotogati</taxon>
        <taxon>Deinococcota</taxon>
        <taxon>Deinococci</taxon>
        <taxon>Deinococcales</taxon>
        <taxon>Deinococcaceae</taxon>
        <taxon>Deinococcus</taxon>
    </lineage>
</organism>
<dbReference type="EMBL" id="CP002193">
    <property type="protein sequence ID" value="AFD27543.1"/>
    <property type="molecule type" value="Genomic_DNA"/>
</dbReference>
<keyword evidence="2" id="KW-0614">Plasmid</keyword>
<keyword evidence="1" id="KW-0812">Transmembrane</keyword>
<dbReference type="HOGENOM" id="CLU_1882326_0_0_0"/>
<dbReference type="Proteomes" id="UP000007575">
    <property type="component" value="Plasmid P2"/>
</dbReference>
<feature type="transmembrane region" description="Helical" evidence="1">
    <location>
        <begin position="32"/>
        <end position="52"/>
    </location>
</feature>
<evidence type="ECO:0000313" key="3">
    <source>
        <dbReference type="Proteomes" id="UP000007575"/>
    </source>
</evidence>
<keyword evidence="1" id="KW-1133">Transmembrane helix</keyword>
<geneLocation type="plasmid" evidence="2 3">
    <name>P2</name>
</geneLocation>
<proteinExistence type="predicted"/>
<keyword evidence="3" id="KW-1185">Reference proteome</keyword>
<keyword evidence="1" id="KW-0472">Membrane</keyword>
<evidence type="ECO:0000256" key="1">
    <source>
        <dbReference type="SAM" id="Phobius"/>
    </source>
</evidence>
<accession>H8H1Z6</accession>
<evidence type="ECO:0000313" key="2">
    <source>
        <dbReference type="EMBL" id="AFD27543.1"/>
    </source>
</evidence>
<name>H8H1Z6_DEIGI</name>
<dbReference type="AlphaFoldDB" id="H8H1Z6"/>
<dbReference type="KEGG" id="dgo:DGo_PB0274"/>
<protein>
    <submittedName>
        <fullName evidence="2">Uncharacterized protein</fullName>
    </submittedName>
</protein>